<dbReference type="InterPro" id="IPR036237">
    <property type="entry name" value="Xyl_isomerase-like_sf"/>
</dbReference>
<feature type="domain" description="Xylose isomerase-like TIM barrel" evidence="2">
    <location>
        <begin position="3"/>
        <end position="81"/>
    </location>
</feature>
<dbReference type="InterPro" id="IPR013022">
    <property type="entry name" value="Xyl_isomerase-like_TIM-brl"/>
</dbReference>
<dbReference type="EMBL" id="BARV01000593">
    <property type="protein sequence ID" value="GAI00297.1"/>
    <property type="molecule type" value="Genomic_DNA"/>
</dbReference>
<evidence type="ECO:0000313" key="3">
    <source>
        <dbReference type="EMBL" id="GAI00297.1"/>
    </source>
</evidence>
<name>X1JZV0_9ZZZZ</name>
<dbReference type="AlphaFoldDB" id="X1JZV0"/>
<feature type="region of interest" description="Disordered" evidence="1">
    <location>
        <begin position="75"/>
        <end position="98"/>
    </location>
</feature>
<reference evidence="3" key="1">
    <citation type="journal article" date="2014" name="Front. Microbiol.">
        <title>High frequency of phylogenetically diverse reductive dehalogenase-homologous genes in deep subseafloor sedimentary metagenomes.</title>
        <authorList>
            <person name="Kawai M."/>
            <person name="Futagami T."/>
            <person name="Toyoda A."/>
            <person name="Takaki Y."/>
            <person name="Nishi S."/>
            <person name="Hori S."/>
            <person name="Arai W."/>
            <person name="Tsubouchi T."/>
            <person name="Morono Y."/>
            <person name="Uchiyama I."/>
            <person name="Ito T."/>
            <person name="Fujiyama A."/>
            <person name="Inagaki F."/>
            <person name="Takami H."/>
        </authorList>
    </citation>
    <scope>NUCLEOTIDE SEQUENCE</scope>
    <source>
        <strain evidence="3">Expedition CK06-06</strain>
    </source>
</reference>
<evidence type="ECO:0000259" key="2">
    <source>
        <dbReference type="Pfam" id="PF01261"/>
    </source>
</evidence>
<proteinExistence type="predicted"/>
<evidence type="ECO:0000256" key="1">
    <source>
        <dbReference type="SAM" id="MobiDB-lite"/>
    </source>
</evidence>
<comment type="caution">
    <text evidence="3">The sequence shown here is derived from an EMBL/GenBank/DDBJ whole genome shotgun (WGS) entry which is preliminary data.</text>
</comment>
<dbReference type="SUPFAM" id="SSF51658">
    <property type="entry name" value="Xylose isomerase-like"/>
    <property type="match status" value="1"/>
</dbReference>
<protein>
    <recommendedName>
        <fullName evidence="2">Xylose isomerase-like TIM barrel domain-containing protein</fullName>
    </recommendedName>
</protein>
<accession>X1JZV0</accession>
<organism evidence="3">
    <name type="scientific">marine sediment metagenome</name>
    <dbReference type="NCBI Taxonomy" id="412755"/>
    <lineage>
        <taxon>unclassified sequences</taxon>
        <taxon>metagenomes</taxon>
        <taxon>ecological metagenomes</taxon>
    </lineage>
</organism>
<sequence>MQKIADYCKENDQSFTLETGQEKALVLSKFIEDVNRLNLGVNFDPANMLLYDADDPIKALDILGKYVIGVHCKDGKRPERKGELGKEYPGNPHPQNHR</sequence>
<gene>
    <name evidence="3" type="ORF">S06H3_02123</name>
</gene>
<feature type="compositionally biased region" description="Basic and acidic residues" evidence="1">
    <location>
        <begin position="75"/>
        <end position="86"/>
    </location>
</feature>
<dbReference type="Gene3D" id="3.20.20.150">
    <property type="entry name" value="Divalent-metal-dependent TIM barrel enzymes"/>
    <property type="match status" value="1"/>
</dbReference>
<dbReference type="Pfam" id="PF01261">
    <property type="entry name" value="AP_endonuc_2"/>
    <property type="match status" value="1"/>
</dbReference>